<dbReference type="EnsemblMetazoa" id="LLOJ005618-RA">
    <property type="protein sequence ID" value="LLOJ005618-PA"/>
    <property type="gene ID" value="LLOJ005618"/>
</dbReference>
<dbReference type="PANTHER" id="PTHR13743:SF86">
    <property type="entry name" value="LYSOSOMAL-TRAFFICKING REGULATOR"/>
    <property type="match status" value="1"/>
</dbReference>
<dbReference type="InterPro" id="IPR011993">
    <property type="entry name" value="PH-like_dom_sf"/>
</dbReference>
<evidence type="ECO:0000256" key="1">
    <source>
        <dbReference type="ARBA" id="ARBA00022574"/>
    </source>
</evidence>
<feature type="domain" description="BEACH" evidence="2">
    <location>
        <begin position="1159"/>
        <end position="1454"/>
    </location>
</feature>
<dbReference type="Pfam" id="PF02138">
    <property type="entry name" value="Beach"/>
    <property type="match status" value="1"/>
</dbReference>
<dbReference type="PROSITE" id="PS50197">
    <property type="entry name" value="BEACH"/>
    <property type="match status" value="1"/>
</dbReference>
<dbReference type="PANTHER" id="PTHR13743">
    <property type="entry name" value="BEIGE/BEACH-RELATED"/>
    <property type="match status" value="1"/>
</dbReference>
<dbReference type="InterPro" id="IPR036372">
    <property type="entry name" value="BEACH_dom_sf"/>
</dbReference>
<evidence type="ECO:0000259" key="3">
    <source>
        <dbReference type="PROSITE" id="PS51783"/>
    </source>
</evidence>
<protein>
    <submittedName>
        <fullName evidence="4">Uncharacterized protein</fullName>
    </submittedName>
</protein>
<dbReference type="SUPFAM" id="SSF81837">
    <property type="entry name" value="BEACH domain"/>
    <property type="match status" value="1"/>
</dbReference>
<reference evidence="4" key="1">
    <citation type="submission" date="2020-05" db="UniProtKB">
        <authorList>
            <consortium name="EnsemblMetazoa"/>
        </authorList>
    </citation>
    <scope>IDENTIFICATION</scope>
    <source>
        <strain evidence="4">Jacobina</strain>
    </source>
</reference>
<dbReference type="Gene3D" id="1.10.1540.10">
    <property type="entry name" value="BEACH domain"/>
    <property type="match status" value="1"/>
</dbReference>
<name>A0A1B0GIW1_LUTLO</name>
<evidence type="ECO:0000313" key="4">
    <source>
        <dbReference type="EnsemblMetazoa" id="LLOJ005618-PA"/>
    </source>
</evidence>
<dbReference type="InterPro" id="IPR050865">
    <property type="entry name" value="BEACH_Domain"/>
</dbReference>
<feature type="domain" description="BEACH-type PH" evidence="3">
    <location>
        <begin position="1062"/>
        <end position="1155"/>
    </location>
</feature>
<evidence type="ECO:0000259" key="2">
    <source>
        <dbReference type="PROSITE" id="PS50197"/>
    </source>
</evidence>
<keyword evidence="5" id="KW-1185">Reference proteome</keyword>
<dbReference type="CDD" id="cd06071">
    <property type="entry name" value="Beach"/>
    <property type="match status" value="1"/>
</dbReference>
<dbReference type="VEuPathDB" id="VectorBase:LLONM1_011918"/>
<dbReference type="SMART" id="SM01026">
    <property type="entry name" value="Beach"/>
    <property type="match status" value="1"/>
</dbReference>
<keyword evidence="1" id="KW-0853">WD repeat</keyword>
<dbReference type="InterPro" id="IPR016024">
    <property type="entry name" value="ARM-type_fold"/>
</dbReference>
<dbReference type="VEuPathDB" id="VectorBase:LLOJ005618"/>
<evidence type="ECO:0000313" key="5">
    <source>
        <dbReference type="Proteomes" id="UP000092461"/>
    </source>
</evidence>
<dbReference type="Gene3D" id="2.30.29.30">
    <property type="entry name" value="Pleckstrin-homology domain (PH domain)/Phosphotyrosine-binding domain (PTB)"/>
    <property type="match status" value="1"/>
</dbReference>
<dbReference type="EMBL" id="AJWK01017698">
    <property type="status" value="NOT_ANNOTATED_CDS"/>
    <property type="molecule type" value="Genomic_DNA"/>
</dbReference>
<dbReference type="InterPro" id="IPR000409">
    <property type="entry name" value="BEACH_dom"/>
</dbReference>
<accession>A0A1B0GIW1</accession>
<dbReference type="SUPFAM" id="SSF50729">
    <property type="entry name" value="PH domain-like"/>
    <property type="match status" value="1"/>
</dbReference>
<organism evidence="4 5">
    <name type="scientific">Lutzomyia longipalpis</name>
    <name type="common">Sand fly</name>
    <dbReference type="NCBI Taxonomy" id="7200"/>
    <lineage>
        <taxon>Eukaryota</taxon>
        <taxon>Metazoa</taxon>
        <taxon>Ecdysozoa</taxon>
        <taxon>Arthropoda</taxon>
        <taxon>Hexapoda</taxon>
        <taxon>Insecta</taxon>
        <taxon>Pterygota</taxon>
        <taxon>Neoptera</taxon>
        <taxon>Endopterygota</taxon>
        <taxon>Diptera</taxon>
        <taxon>Nematocera</taxon>
        <taxon>Psychodoidea</taxon>
        <taxon>Psychodidae</taxon>
        <taxon>Lutzomyia</taxon>
        <taxon>Lutzomyia</taxon>
    </lineage>
</organism>
<sequence>MDTAALASFMSLGPNCNNLIAGQIENSIPNFGFVAPAFFSDNINTIEIIRSLREYLLFSLSSENPSIVMEYVSNGNFGTPLEVTTGKQTCKSNRVNSFYTAVLQTGGLSSLLFLFARTVELTDSSRLQAEALRILLNVAHSNVELYTEFIKGEYLNTIGCVLRSAKCCKDLYMLQAVMDTAFDQPIMENVDGAFVLTSNNSSLIYPELIIFIINNYNDWHGEDGEVLEFTLMIIKSLTTRSTKDINMQQLMNIDLLPSLINFCKVFFVGATPPINITAKSAKLIVEILSAFGPTPPTTSFIDEIAKLLLLLHEPSYTYITQDRANYYYLLSKTTPSPPKFNKIAKTAERIKSKFHITNKGNMSPYNLLRRRMRSVSMDCVYVESESKCGDFDGQKENFHETLNEIVDLAKSDNRINKLSMRDVKKLGKNMHIEKILKGRRSLQKSRSYSRNSLEFKKSAAVLNHLQAISKECEATSTAAATTTTTAKNAISIAIVQKELVKLMQSFIIIAPDCAINEVITHYVTFQLLLILANNPNGYVRAEVVVLLANLCDRLPQDRVVQYFRANYFHHIANQISIYPANYALMMSCRSLVINSQCCEASKLKQRIGIVLLIAILPQLMHSNKYSLKSSLLLICNLYEKNIELRSFLIECGLLPSLVKCVINLYVKESRVNFTKGVASHILFTLYYLAKMFLTSLDQRQVQYLWSLLNYLDYTEKETCSASVSQGVRSTQARILNGLLNACQQKYGYVKILRERTIKSIRSAIYLRKTKLTLTEMKIRFQYIMERSVMFIQKKDSKYELQDEENELVRTIIKLGLIGRIKIGSIIIWSLCPSRGVDLRFFIIRCLSHLMKSKHVITFGFNLSLIRTFANYFYAVVSEMPGFITTNEFIMLSKFVKFIGGSSSATNADIEKATLRIDEISRDIDTIHSMEIERTVHEFEAIALSCVETSLKVTRLYSELQNTERRSLLNQMRCEKKSTFNWKYFINQMTHEGAPFYNERYSTVSWEIDDTEGPSRMRLRFKRCNLGIPDRFLLSEAREKYKNVSPTPPLQYLLESLEREKNALSDQVLYNFPAAYITADSEFLGDLVVTETTVKFFPDDEKREIIIVEIANILDIWLRRYMHLNKGVELFMVSGRSLFFVLREVNDRKIFTKYFSDKICDSSNTKWHYFMLQQWRDGQLTNWEYLTALNQLSGRSYQDLMQYPVFPWILSDYQSSVLDLTNPNIYRKFDKPIAIQHPDCEEHFKEMYDYLSQPGNRNVSHFAYHYSSHYSNSGTVLSFLIRIPPFTGMFIKYQDNNFDLPDRTFFSVRHAWRLASKDSQTDVKELIPEFFTLPEMFENSEDFDFGVRQSGERVHHVTLPPWSNNSSRLLVLIHRQALESDYVRSKLHLWIDLIFGYKQSGKAAVAATNVFHSATYPEFPEPASTDPVDRSAYTTMIRTYGQMPKQIIAFPHPPATKTDQSYDYQASFGTYTVKGDLKWGIYTGSPQLPVPECVAIYQQSDVQLSRIICMETTNAAYGLSQCENYMQGIEIDTFYCITWNHEDNIVRIRSIGEDVSYAKPLFQSSNFDPITTCGTNVNSNQLWFGHQSGKIVVYQCSDFIPEKLNKTRYMMHSPPGQYHVLQFSIQSLQILRNIGQED</sequence>
<dbReference type="InterPro" id="IPR023362">
    <property type="entry name" value="PH-BEACH_dom"/>
</dbReference>
<dbReference type="PROSITE" id="PS51783">
    <property type="entry name" value="PH_BEACH"/>
    <property type="match status" value="1"/>
</dbReference>
<dbReference type="SUPFAM" id="SSF48371">
    <property type="entry name" value="ARM repeat"/>
    <property type="match status" value="1"/>
</dbReference>
<dbReference type="Proteomes" id="UP000092461">
    <property type="component" value="Unassembled WGS sequence"/>
</dbReference>
<proteinExistence type="predicted"/>